<dbReference type="AlphaFoldDB" id="A0A645BBH2"/>
<sequence>MAQRHGPEHTLLINIQGLGRGDDGHGGGNPLISGTGVGNYRRVGPRHAGVRRAGGDGHRLQHHVAAHQAGLLTFADVPPYVQAEVSLRAHLCNFAVDLNGLLNHVQVVFLPIQRFHEFINCLDTQGILNDLRCDGVGGSFLRSRLQRFVVCLHQCHIGVGPPDNGAGLMLVVGQLHLYIELIRLLRPAHLHMAASHQLHGPGHILRRSAVHHLQPAFHPPAHGAQRRRVVHAGALRSRYAGSHRILDDVDAGKHLYVGRFPQQVLPGDSSGQGNRRRLRTPGSQHHLVVQNLTNQGAIHDSPPFFNLFSWKKRI</sequence>
<dbReference type="EMBL" id="VSSQ01017849">
    <property type="protein sequence ID" value="MPM60533.1"/>
    <property type="molecule type" value="Genomic_DNA"/>
</dbReference>
<protein>
    <submittedName>
        <fullName evidence="2">Uncharacterized protein</fullName>
    </submittedName>
</protein>
<feature type="region of interest" description="Disordered" evidence="1">
    <location>
        <begin position="262"/>
        <end position="283"/>
    </location>
</feature>
<evidence type="ECO:0000256" key="1">
    <source>
        <dbReference type="SAM" id="MobiDB-lite"/>
    </source>
</evidence>
<reference evidence="2" key="1">
    <citation type="submission" date="2019-08" db="EMBL/GenBank/DDBJ databases">
        <authorList>
            <person name="Kucharzyk K."/>
            <person name="Murdoch R.W."/>
            <person name="Higgins S."/>
            <person name="Loffler F."/>
        </authorList>
    </citation>
    <scope>NUCLEOTIDE SEQUENCE</scope>
</reference>
<organism evidence="2">
    <name type="scientific">bioreactor metagenome</name>
    <dbReference type="NCBI Taxonomy" id="1076179"/>
    <lineage>
        <taxon>unclassified sequences</taxon>
        <taxon>metagenomes</taxon>
        <taxon>ecological metagenomes</taxon>
    </lineage>
</organism>
<accession>A0A645BBH2</accession>
<evidence type="ECO:0000313" key="2">
    <source>
        <dbReference type="EMBL" id="MPM60533.1"/>
    </source>
</evidence>
<gene>
    <name evidence="2" type="ORF">SDC9_107384</name>
</gene>
<comment type="caution">
    <text evidence="2">The sequence shown here is derived from an EMBL/GenBank/DDBJ whole genome shotgun (WGS) entry which is preliminary data.</text>
</comment>
<name>A0A645BBH2_9ZZZZ</name>
<proteinExistence type="predicted"/>